<dbReference type="FunFam" id="3.40.47.10:FF:000009">
    <property type="entry name" value="3-oxoacyl-[acyl-carrier-protein] synthase 2"/>
    <property type="match status" value="1"/>
</dbReference>
<evidence type="ECO:0000256" key="4">
    <source>
        <dbReference type="ARBA" id="ARBA00014657"/>
    </source>
</evidence>
<dbReference type="InterPro" id="IPR014031">
    <property type="entry name" value="Ketoacyl_synth_C"/>
</dbReference>
<name>A0A2S8B612_9SPHN</name>
<dbReference type="EMBL" id="PHFW01000002">
    <property type="protein sequence ID" value="PQM27780.1"/>
    <property type="molecule type" value="Genomic_DNA"/>
</dbReference>
<evidence type="ECO:0000256" key="11">
    <source>
        <dbReference type="PIRNR" id="PIRNR000447"/>
    </source>
</evidence>
<comment type="similarity">
    <text evidence="2 11 13">Belongs to the thiolase-like superfamily. Beta-ketoacyl-ACP synthases family.</text>
</comment>
<keyword evidence="10 11" id="KW-0012">Acyltransferase</keyword>
<keyword evidence="16" id="KW-1185">Reference proteome</keyword>
<keyword evidence="6 11" id="KW-0808">Transferase</keyword>
<dbReference type="SUPFAM" id="SSF53901">
    <property type="entry name" value="Thiolase-like"/>
    <property type="match status" value="2"/>
</dbReference>
<evidence type="ECO:0000256" key="9">
    <source>
        <dbReference type="ARBA" id="ARBA00023160"/>
    </source>
</evidence>
<reference evidence="16" key="1">
    <citation type="submission" date="2017-11" db="EMBL/GenBank/DDBJ databases">
        <title>The complete genome sequence of Sphingopyxis pomeranensis sp. nov. strain WS5A3p.</title>
        <authorList>
            <person name="Kaminski M.A."/>
        </authorList>
    </citation>
    <scope>NUCLEOTIDE SEQUENCE [LARGE SCALE GENOMIC DNA]</scope>
    <source>
        <strain evidence="16">WS5A3p</strain>
    </source>
</reference>
<dbReference type="NCBIfam" id="TIGR03150">
    <property type="entry name" value="fabF"/>
    <property type="match status" value="1"/>
</dbReference>
<dbReference type="PROSITE" id="PS52004">
    <property type="entry name" value="KS3_2"/>
    <property type="match status" value="1"/>
</dbReference>
<proteinExistence type="inferred from homology"/>
<dbReference type="NCBIfam" id="NF005589">
    <property type="entry name" value="PRK07314.1"/>
    <property type="match status" value="1"/>
</dbReference>
<evidence type="ECO:0000256" key="8">
    <source>
        <dbReference type="ARBA" id="ARBA00023098"/>
    </source>
</evidence>
<comment type="caution">
    <text evidence="15">The sequence shown here is derived from an EMBL/GenBank/DDBJ whole genome shotgun (WGS) entry which is preliminary data.</text>
</comment>
<evidence type="ECO:0000313" key="16">
    <source>
        <dbReference type="Proteomes" id="UP000238954"/>
    </source>
</evidence>
<evidence type="ECO:0000256" key="2">
    <source>
        <dbReference type="ARBA" id="ARBA00008467"/>
    </source>
</evidence>
<protein>
    <recommendedName>
        <fullName evidence="4 11">3-oxoacyl-[acyl-carrier-protein] synthase 2</fullName>
        <ecNumber evidence="3 11">2.3.1.179</ecNumber>
    </recommendedName>
</protein>
<evidence type="ECO:0000256" key="12">
    <source>
        <dbReference type="PIRSR" id="PIRSR000447-1"/>
    </source>
</evidence>
<keyword evidence="5 11" id="KW-0444">Lipid biosynthesis</keyword>
<sequence length="420" mass="44029">MRRVVVTGLGLVTPLGADVETTWKNLIAGKSGAGTITHFDASDQKCTIACEVKGPDHEYGFDPSKRVDHKVQRQVDPFIIFGIDAAGQALEDAGLTDLTEEQKVRAGCSIGSGIGGLPGIESESLLLAEKGPSRVSPHFVHGRLINLISGQVSIKYGLKGPNHAVVTACSTGAHSIGDAARMIRDDDADVMLAGGAEATICPIGIAGFAQARALNMSYNDRPEQASRPYDKDRDGFVMGEGAGVVVLEEYEHAKARGAKIYAEVVGYGLSGDAYHVTAPDPEMDGAFRSMQAALKKAGMTPDDIDYINAHGTSTMADTIELGAVKRLFGDAMANVSMSSTKSAIGHLLGGAGAVETIFCILAIRDQIVPPTLNLDNPDEGTEGADLVPHVAKKRKVRAALNNSFGFGGTNASLIVKAVED</sequence>
<accession>A0A2S8B612</accession>
<dbReference type="PANTHER" id="PTHR11712:SF336">
    <property type="entry name" value="3-OXOACYL-[ACYL-CARRIER-PROTEIN] SYNTHASE, MITOCHONDRIAL"/>
    <property type="match status" value="1"/>
</dbReference>
<evidence type="ECO:0000256" key="3">
    <source>
        <dbReference type="ARBA" id="ARBA00012356"/>
    </source>
</evidence>
<dbReference type="InterPro" id="IPR017568">
    <property type="entry name" value="3-oxoacyl-ACP_synth-2"/>
</dbReference>
<dbReference type="EC" id="2.3.1.179" evidence="3 11"/>
<evidence type="ECO:0000256" key="7">
    <source>
        <dbReference type="ARBA" id="ARBA00022832"/>
    </source>
</evidence>
<keyword evidence="9 11" id="KW-0275">Fatty acid biosynthesis</keyword>
<dbReference type="RefSeq" id="WP_105998042.1">
    <property type="nucleotide sequence ID" value="NZ_CM009578.1"/>
</dbReference>
<evidence type="ECO:0000256" key="10">
    <source>
        <dbReference type="ARBA" id="ARBA00023315"/>
    </source>
</evidence>
<keyword evidence="7" id="KW-0276">Fatty acid metabolism</keyword>
<evidence type="ECO:0000313" key="15">
    <source>
        <dbReference type="EMBL" id="PQM27780.1"/>
    </source>
</evidence>
<dbReference type="InterPro" id="IPR014030">
    <property type="entry name" value="Ketoacyl_synth_N"/>
</dbReference>
<organism evidence="15 16">
    <name type="scientific">Sphingopyxis lindanitolerans</name>
    <dbReference type="NCBI Taxonomy" id="2054227"/>
    <lineage>
        <taxon>Bacteria</taxon>
        <taxon>Pseudomonadati</taxon>
        <taxon>Pseudomonadota</taxon>
        <taxon>Alphaproteobacteria</taxon>
        <taxon>Sphingomonadales</taxon>
        <taxon>Sphingomonadaceae</taxon>
        <taxon>Sphingopyxis</taxon>
    </lineage>
</organism>
<comment type="catalytic activity">
    <reaction evidence="11">
        <text>a fatty acyl-[ACP] + malonyl-[ACP] + H(+) = a 3-oxoacyl-[ACP] + holo-[ACP] + CO2</text>
        <dbReference type="Rhea" id="RHEA:22836"/>
        <dbReference type="Rhea" id="RHEA-COMP:9623"/>
        <dbReference type="Rhea" id="RHEA-COMP:9685"/>
        <dbReference type="Rhea" id="RHEA-COMP:9916"/>
        <dbReference type="Rhea" id="RHEA-COMP:14125"/>
        <dbReference type="ChEBI" id="CHEBI:15378"/>
        <dbReference type="ChEBI" id="CHEBI:16526"/>
        <dbReference type="ChEBI" id="CHEBI:64479"/>
        <dbReference type="ChEBI" id="CHEBI:78449"/>
        <dbReference type="ChEBI" id="CHEBI:78776"/>
        <dbReference type="ChEBI" id="CHEBI:138651"/>
    </reaction>
</comment>
<dbReference type="InterPro" id="IPR020841">
    <property type="entry name" value="PKS_Beta-ketoAc_synthase_dom"/>
</dbReference>
<evidence type="ECO:0000259" key="14">
    <source>
        <dbReference type="PROSITE" id="PS52004"/>
    </source>
</evidence>
<comment type="pathway">
    <text evidence="1 11">Lipid metabolism; fatty acid biosynthesis.</text>
</comment>
<comment type="function">
    <text evidence="11">Involved in the type II fatty acid elongation cycle. Catalyzes the elongation of a wide range of acyl-ACP by the addition of two carbons from malonyl-ACP to an acyl acceptor. Can efficiently catalyze the conversion of palmitoleoyl-ACP (cis-hexadec-9-enoyl-ACP) to cis-vaccenoyl-ACP (cis-octadec-11-enoyl-ACP), an essential step in the thermal regulation of fatty acid composition.</text>
</comment>
<dbReference type="PANTHER" id="PTHR11712">
    <property type="entry name" value="POLYKETIDE SYNTHASE-RELATED"/>
    <property type="match status" value="1"/>
</dbReference>
<evidence type="ECO:0000256" key="13">
    <source>
        <dbReference type="RuleBase" id="RU003694"/>
    </source>
</evidence>
<dbReference type="InterPro" id="IPR016039">
    <property type="entry name" value="Thiolase-like"/>
</dbReference>
<evidence type="ECO:0000256" key="5">
    <source>
        <dbReference type="ARBA" id="ARBA00022516"/>
    </source>
</evidence>
<dbReference type="PROSITE" id="PS00606">
    <property type="entry name" value="KS3_1"/>
    <property type="match status" value="1"/>
</dbReference>
<dbReference type="Gene3D" id="3.40.47.10">
    <property type="match status" value="1"/>
</dbReference>
<dbReference type="GO" id="GO:0006633">
    <property type="term" value="P:fatty acid biosynthetic process"/>
    <property type="evidence" value="ECO:0007669"/>
    <property type="project" value="UniProtKB-UniRule"/>
</dbReference>
<keyword evidence="8" id="KW-0443">Lipid metabolism</keyword>
<dbReference type="PIRSF" id="PIRSF000447">
    <property type="entry name" value="KAS_II"/>
    <property type="match status" value="1"/>
</dbReference>
<dbReference type="CDD" id="cd00834">
    <property type="entry name" value="KAS_I_II"/>
    <property type="match status" value="1"/>
</dbReference>
<dbReference type="SMART" id="SM00825">
    <property type="entry name" value="PKS_KS"/>
    <property type="match status" value="1"/>
</dbReference>
<dbReference type="Pfam" id="PF02801">
    <property type="entry name" value="Ketoacyl-synt_C"/>
    <property type="match status" value="1"/>
</dbReference>
<dbReference type="UniPathway" id="UPA00094"/>
<dbReference type="Proteomes" id="UP000238954">
    <property type="component" value="Chromosome"/>
</dbReference>
<evidence type="ECO:0000256" key="6">
    <source>
        <dbReference type="ARBA" id="ARBA00022679"/>
    </source>
</evidence>
<dbReference type="NCBIfam" id="NF004970">
    <property type="entry name" value="PRK06333.1"/>
    <property type="match status" value="1"/>
</dbReference>
<evidence type="ECO:0000256" key="1">
    <source>
        <dbReference type="ARBA" id="ARBA00005194"/>
    </source>
</evidence>
<feature type="active site" description="For beta-ketoacyl synthase activity" evidence="12">
    <location>
        <position position="169"/>
    </location>
</feature>
<feature type="domain" description="Ketosynthase family 3 (KS3)" evidence="14">
    <location>
        <begin position="1"/>
        <end position="417"/>
    </location>
</feature>
<dbReference type="AlphaFoldDB" id="A0A2S8B612"/>
<comment type="catalytic activity">
    <reaction evidence="11">
        <text>(9Z)-hexadecenoyl-[ACP] + malonyl-[ACP] + H(+) = 3-oxo-(11Z)-octadecenoyl-[ACP] + holo-[ACP] + CO2</text>
        <dbReference type="Rhea" id="RHEA:55040"/>
        <dbReference type="Rhea" id="RHEA-COMP:9623"/>
        <dbReference type="Rhea" id="RHEA-COMP:9685"/>
        <dbReference type="Rhea" id="RHEA-COMP:10800"/>
        <dbReference type="Rhea" id="RHEA-COMP:14074"/>
        <dbReference type="ChEBI" id="CHEBI:15378"/>
        <dbReference type="ChEBI" id="CHEBI:16526"/>
        <dbReference type="ChEBI" id="CHEBI:64479"/>
        <dbReference type="ChEBI" id="CHEBI:78449"/>
        <dbReference type="ChEBI" id="CHEBI:83989"/>
        <dbReference type="ChEBI" id="CHEBI:138538"/>
        <dbReference type="EC" id="2.3.1.179"/>
    </reaction>
</comment>
<dbReference type="Pfam" id="PF00109">
    <property type="entry name" value="ketoacyl-synt"/>
    <property type="match status" value="1"/>
</dbReference>
<dbReference type="GO" id="GO:0004315">
    <property type="term" value="F:3-oxoacyl-[acyl-carrier-protein] synthase activity"/>
    <property type="evidence" value="ECO:0007669"/>
    <property type="project" value="UniProtKB-UniRule"/>
</dbReference>
<gene>
    <name evidence="15" type="primary">fabF</name>
    <name evidence="15" type="ORF">CVO77_04235</name>
</gene>
<dbReference type="OrthoDB" id="9808669at2"/>
<dbReference type="InterPro" id="IPR018201">
    <property type="entry name" value="Ketoacyl_synth_AS"/>
</dbReference>
<dbReference type="InterPro" id="IPR000794">
    <property type="entry name" value="Beta-ketoacyl_synthase"/>
</dbReference>